<evidence type="ECO:0000256" key="2">
    <source>
        <dbReference type="ARBA" id="ARBA00023128"/>
    </source>
</evidence>
<reference evidence="4" key="1">
    <citation type="submission" date="2022-01" db="EMBL/GenBank/DDBJ databases">
        <authorList>
            <person name="King R."/>
        </authorList>
    </citation>
    <scope>NUCLEOTIDE SEQUENCE</scope>
</reference>
<dbReference type="GO" id="GO:0005739">
    <property type="term" value="C:mitochondrion"/>
    <property type="evidence" value="ECO:0007669"/>
    <property type="project" value="UniProtKB-SubCell"/>
</dbReference>
<dbReference type="InterPro" id="IPR020373">
    <property type="entry name" value="Kgd4/YMR-31"/>
</dbReference>
<dbReference type="OrthoDB" id="2116030at2759"/>
<protein>
    <submittedName>
        <fullName evidence="4">Uncharacterized protein</fullName>
    </submittedName>
</protein>
<dbReference type="Pfam" id="PF10937">
    <property type="entry name" value="Kgd4-YMR31"/>
    <property type="match status" value="1"/>
</dbReference>
<dbReference type="GO" id="GO:0006103">
    <property type="term" value="P:2-oxoglutarate metabolic process"/>
    <property type="evidence" value="ECO:0007669"/>
    <property type="project" value="InterPro"/>
</dbReference>
<comment type="similarity">
    <text evidence="3">Belongs to the alpha-ketoglutarate dehydrogenase component 4 family.</text>
</comment>
<gene>
    <name evidence="4" type="ORF">CHIRRI_LOCUS8322</name>
</gene>
<dbReference type="EMBL" id="OU895878">
    <property type="protein sequence ID" value="CAG9805450.1"/>
    <property type="molecule type" value="Genomic_DNA"/>
</dbReference>
<proteinExistence type="inferred from homology"/>
<name>A0A9N9RYE7_9DIPT</name>
<evidence type="ECO:0000313" key="5">
    <source>
        <dbReference type="Proteomes" id="UP001153620"/>
    </source>
</evidence>
<evidence type="ECO:0000313" key="4">
    <source>
        <dbReference type="EMBL" id="CAG9805450.1"/>
    </source>
</evidence>
<organism evidence="4 5">
    <name type="scientific">Chironomus riparius</name>
    <dbReference type="NCBI Taxonomy" id="315576"/>
    <lineage>
        <taxon>Eukaryota</taxon>
        <taxon>Metazoa</taxon>
        <taxon>Ecdysozoa</taxon>
        <taxon>Arthropoda</taxon>
        <taxon>Hexapoda</taxon>
        <taxon>Insecta</taxon>
        <taxon>Pterygota</taxon>
        <taxon>Neoptera</taxon>
        <taxon>Endopterygota</taxon>
        <taxon>Diptera</taxon>
        <taxon>Nematocera</taxon>
        <taxon>Chironomoidea</taxon>
        <taxon>Chironomidae</taxon>
        <taxon>Chironominae</taxon>
        <taxon>Chironomus</taxon>
    </lineage>
</organism>
<evidence type="ECO:0000256" key="3">
    <source>
        <dbReference type="ARBA" id="ARBA00043970"/>
    </source>
</evidence>
<comment type="subcellular location">
    <subcellularLocation>
        <location evidence="1">Mitochondrion</location>
    </subcellularLocation>
</comment>
<evidence type="ECO:0000256" key="1">
    <source>
        <dbReference type="ARBA" id="ARBA00004173"/>
    </source>
</evidence>
<dbReference type="Proteomes" id="UP001153620">
    <property type="component" value="Chromosome 2"/>
</dbReference>
<reference evidence="4" key="2">
    <citation type="submission" date="2022-10" db="EMBL/GenBank/DDBJ databases">
        <authorList>
            <consortium name="ENA_rothamsted_submissions"/>
            <consortium name="culmorum"/>
            <person name="King R."/>
        </authorList>
    </citation>
    <scope>NUCLEOTIDE SEQUENCE</scope>
</reference>
<keyword evidence="5" id="KW-1185">Reference proteome</keyword>
<keyword evidence="2" id="KW-0496">Mitochondrion</keyword>
<accession>A0A9N9RYE7</accession>
<dbReference type="AlphaFoldDB" id="A0A9N9RYE7"/>
<sequence>MVLLSQVRNVVKRLPMIQFRAHPIHKAEPVQTIIAAQQTVKTSSAKVKAPAIEDWQLAARYRRRPIDSKEVDAINSGGAY</sequence>